<organism evidence="2 3">
    <name type="scientific">Pantoea phage vB_PagS_AAS23</name>
    <dbReference type="NCBI Taxonomy" id="2499073"/>
    <lineage>
        <taxon>Viruses</taxon>
        <taxon>Duplodnaviria</taxon>
        <taxon>Heunggongvirae</taxon>
        <taxon>Uroviricota</taxon>
        <taxon>Caudoviricetes</taxon>
        <taxon>Drexlerviridae</taxon>
        <taxon>Sauletekiovirus</taxon>
        <taxon>Sauletekiovirus AAS23</taxon>
    </lineage>
</organism>
<dbReference type="Pfam" id="PF24231">
    <property type="entry name" value="DUF7444"/>
    <property type="match status" value="1"/>
</dbReference>
<evidence type="ECO:0000313" key="3">
    <source>
        <dbReference type="Proteomes" id="UP000288641"/>
    </source>
</evidence>
<feature type="region of interest" description="Disordered" evidence="1">
    <location>
        <begin position="88"/>
        <end position="113"/>
    </location>
</feature>
<reference evidence="2 3" key="1">
    <citation type="submission" date="2018-10" db="EMBL/GenBank/DDBJ databases">
        <title>Complete genome sequence of Pantoea phage vB_PagS_AAS23.</title>
        <authorList>
            <person name="Truncaite L."/>
            <person name="Simoliuniene M."/>
            <person name="Kazlauskas D."/>
            <person name="Meskys R."/>
            <person name="Simoliunas E."/>
        </authorList>
    </citation>
    <scope>NUCLEOTIDE SEQUENCE [LARGE SCALE GENOMIC DNA]</scope>
    <source>
        <strain evidence="2">AAS23</strain>
    </source>
</reference>
<proteinExistence type="predicted"/>
<protein>
    <submittedName>
        <fullName evidence="2">Uncharacterized protein</fullName>
    </submittedName>
</protein>
<accession>A0A3S9U7M7</accession>
<name>A0A3S9U7M7_9CAUD</name>
<evidence type="ECO:0000313" key="2">
    <source>
        <dbReference type="EMBL" id="AZS06321.1"/>
    </source>
</evidence>
<dbReference type="InterPro" id="IPR055867">
    <property type="entry name" value="DUF7444"/>
</dbReference>
<keyword evidence="3" id="KW-1185">Reference proteome</keyword>
<dbReference type="EMBL" id="MK095606">
    <property type="protein sequence ID" value="AZS06321.1"/>
    <property type="molecule type" value="Genomic_DNA"/>
</dbReference>
<sequence length="113" mass="12582">MATKTNKTKDASEEISSQNTELKPGEGEVIVKVTGACLVKFGGEKYVHDNEFIAKAEDLKSKGVGYLFANNILKVKDDEKMTREIIERHRENAKKDPNAGKSLEELETGQEIK</sequence>
<gene>
    <name evidence="2" type="ORF">AAS23_gp08</name>
</gene>
<feature type="region of interest" description="Disordered" evidence="1">
    <location>
        <begin position="1"/>
        <end position="25"/>
    </location>
</feature>
<dbReference type="Proteomes" id="UP000288641">
    <property type="component" value="Segment"/>
</dbReference>
<evidence type="ECO:0000256" key="1">
    <source>
        <dbReference type="SAM" id="MobiDB-lite"/>
    </source>
</evidence>